<dbReference type="Proteomes" id="UP000037035">
    <property type="component" value="Unassembled WGS sequence"/>
</dbReference>
<comment type="caution">
    <text evidence="2">The sequence shown here is derived from an EMBL/GenBank/DDBJ whole genome shotgun (WGS) entry which is preliminary data.</text>
</comment>
<feature type="transmembrane region" description="Helical" evidence="1">
    <location>
        <begin position="221"/>
        <end position="240"/>
    </location>
</feature>
<name>A0A0L6VDK4_9BASI</name>
<keyword evidence="1" id="KW-0472">Membrane</keyword>
<keyword evidence="1" id="KW-0812">Transmembrane</keyword>
<sequence>MSCFCYMFHGTSDQVGLYCTCTKGLYCTCTKATKHIELNRSLFKNMAPPLCLIFYMPLGAHPKFMCPTNFGKVVICQSMSTTLKFIFLHSLRPPILGNFCAVPTTLMDRMGEIFEQKMSARWRMRRKLSEENEVKRETNWHTCSHEGEVIEIKLGQNARCLRFHVTLVALGEIIQKLCIIIWNSSNLAKNTFSPLKLYTWNKHENIVQEKLWNPQNDPNVIHIWCCGFYYLIYICIYFFWQFLKVLAKQITRAVSMALAQVELRMKLVVNCVDFKINNQNDILPKFISRDSYHLLTKAYITFSHPICIKNIFEFQKNAKIPNETVVIHARGLIFCLEMIMTHISYGHHFMTLILHHSASLGSIPLDNPNHGRLTKPTQISQPIKICQPTKHFPMF</sequence>
<protein>
    <submittedName>
        <fullName evidence="2">Uncharacterized protein</fullName>
    </submittedName>
</protein>
<reference evidence="2 3" key="1">
    <citation type="submission" date="2015-08" db="EMBL/GenBank/DDBJ databases">
        <title>Next Generation Sequencing and Analysis of the Genome of Puccinia sorghi L Schw, the Causal Agent of Maize Common Rust.</title>
        <authorList>
            <person name="Rochi L."/>
            <person name="Burguener G."/>
            <person name="Darino M."/>
            <person name="Turjanski A."/>
            <person name="Kreff E."/>
            <person name="Dieguez M.J."/>
            <person name="Sacco F."/>
        </authorList>
    </citation>
    <scope>NUCLEOTIDE SEQUENCE [LARGE SCALE GENOMIC DNA]</scope>
    <source>
        <strain evidence="2 3">RO10H11247</strain>
    </source>
</reference>
<evidence type="ECO:0000313" key="3">
    <source>
        <dbReference type="Proteomes" id="UP000037035"/>
    </source>
</evidence>
<dbReference type="VEuPathDB" id="FungiDB:VP01_1853g3"/>
<keyword evidence="3" id="KW-1185">Reference proteome</keyword>
<evidence type="ECO:0000313" key="2">
    <source>
        <dbReference type="EMBL" id="KNZ58828.1"/>
    </source>
</evidence>
<evidence type="ECO:0000256" key="1">
    <source>
        <dbReference type="SAM" id="Phobius"/>
    </source>
</evidence>
<dbReference type="EMBL" id="LAVV01006674">
    <property type="protein sequence ID" value="KNZ58828.1"/>
    <property type="molecule type" value="Genomic_DNA"/>
</dbReference>
<gene>
    <name evidence="2" type="ORF">VP01_1853g3</name>
</gene>
<proteinExistence type="predicted"/>
<organism evidence="2 3">
    <name type="scientific">Puccinia sorghi</name>
    <dbReference type="NCBI Taxonomy" id="27349"/>
    <lineage>
        <taxon>Eukaryota</taxon>
        <taxon>Fungi</taxon>
        <taxon>Dikarya</taxon>
        <taxon>Basidiomycota</taxon>
        <taxon>Pucciniomycotina</taxon>
        <taxon>Pucciniomycetes</taxon>
        <taxon>Pucciniales</taxon>
        <taxon>Pucciniaceae</taxon>
        <taxon>Puccinia</taxon>
    </lineage>
</organism>
<keyword evidence="1" id="KW-1133">Transmembrane helix</keyword>
<accession>A0A0L6VDK4</accession>
<dbReference type="AlphaFoldDB" id="A0A0L6VDK4"/>